<dbReference type="EMBL" id="JAEPCR010000038">
    <property type="protein sequence ID" value="MCG7978238.1"/>
    <property type="molecule type" value="Genomic_DNA"/>
</dbReference>
<name>A0A9E4TTR1_9GAMM</name>
<gene>
    <name evidence="1" type="ORF">JAY77_08820</name>
</gene>
<evidence type="ECO:0000313" key="1">
    <source>
        <dbReference type="EMBL" id="MCG7978238.1"/>
    </source>
</evidence>
<sequence>MSDEQRRVALFQAQPEGLGLFSPPAALSFAHVEELHYAHSALLGTKTAPAGRIGLVLTGPNIETNYLTTFQRHIRIRLTRIDNYFKLSKN</sequence>
<proteinExistence type="predicted"/>
<protein>
    <submittedName>
        <fullName evidence="1">Uncharacterized protein</fullName>
    </submittedName>
</protein>
<organism evidence="1 2">
    <name type="scientific">Candidatus Thiodiazotropha taylori</name>
    <dbReference type="NCBI Taxonomy" id="2792791"/>
    <lineage>
        <taxon>Bacteria</taxon>
        <taxon>Pseudomonadati</taxon>
        <taxon>Pseudomonadota</taxon>
        <taxon>Gammaproteobacteria</taxon>
        <taxon>Chromatiales</taxon>
        <taxon>Sedimenticolaceae</taxon>
        <taxon>Candidatus Thiodiazotropha</taxon>
    </lineage>
</organism>
<reference evidence="1" key="1">
    <citation type="journal article" date="2021" name="Proc. Natl. Acad. Sci. U.S.A.">
        <title>Global biogeography of chemosynthetic symbionts reveals both localized and globally distributed symbiont groups. .</title>
        <authorList>
            <person name="Osvatic J.T."/>
            <person name="Wilkins L.G.E."/>
            <person name="Leibrecht L."/>
            <person name="Leray M."/>
            <person name="Zauner S."/>
            <person name="Polzin J."/>
            <person name="Camacho Y."/>
            <person name="Gros O."/>
            <person name="van Gils J.A."/>
            <person name="Eisen J.A."/>
            <person name="Petersen J.M."/>
            <person name="Yuen B."/>
        </authorList>
    </citation>
    <scope>NUCLEOTIDE SEQUENCE</scope>
    <source>
        <strain evidence="1">MAGclacostrist055</strain>
    </source>
</reference>
<dbReference type="AlphaFoldDB" id="A0A9E4TTR1"/>
<accession>A0A9E4TTR1</accession>
<comment type="caution">
    <text evidence="1">The sequence shown here is derived from an EMBL/GenBank/DDBJ whole genome shotgun (WGS) entry which is preliminary data.</text>
</comment>
<dbReference type="Proteomes" id="UP000886674">
    <property type="component" value="Unassembled WGS sequence"/>
</dbReference>
<evidence type="ECO:0000313" key="2">
    <source>
        <dbReference type="Proteomes" id="UP000886674"/>
    </source>
</evidence>